<accession>A0AAN7AMB2</accession>
<feature type="signal peptide" evidence="1">
    <location>
        <begin position="1"/>
        <end position="26"/>
    </location>
</feature>
<gene>
    <name evidence="2" type="ORF">QBC35DRAFT_63020</name>
</gene>
<name>A0AAN7AMB2_9PEZI</name>
<proteinExistence type="predicted"/>
<dbReference type="AlphaFoldDB" id="A0AAN7AMB2"/>
<keyword evidence="3" id="KW-1185">Reference proteome</keyword>
<protein>
    <recommendedName>
        <fullName evidence="4">Secreted protein</fullName>
    </recommendedName>
</protein>
<organism evidence="2 3">
    <name type="scientific">Podospora australis</name>
    <dbReference type="NCBI Taxonomy" id="1536484"/>
    <lineage>
        <taxon>Eukaryota</taxon>
        <taxon>Fungi</taxon>
        <taxon>Dikarya</taxon>
        <taxon>Ascomycota</taxon>
        <taxon>Pezizomycotina</taxon>
        <taxon>Sordariomycetes</taxon>
        <taxon>Sordariomycetidae</taxon>
        <taxon>Sordariales</taxon>
        <taxon>Podosporaceae</taxon>
        <taxon>Podospora</taxon>
    </lineage>
</organism>
<evidence type="ECO:0000313" key="2">
    <source>
        <dbReference type="EMBL" id="KAK4190675.1"/>
    </source>
</evidence>
<reference evidence="2" key="2">
    <citation type="submission" date="2023-05" db="EMBL/GenBank/DDBJ databases">
        <authorList>
            <consortium name="Lawrence Berkeley National Laboratory"/>
            <person name="Steindorff A."/>
            <person name="Hensen N."/>
            <person name="Bonometti L."/>
            <person name="Westerberg I."/>
            <person name="Brannstrom I.O."/>
            <person name="Guillou S."/>
            <person name="Cros-Aarteil S."/>
            <person name="Calhoun S."/>
            <person name="Haridas S."/>
            <person name="Kuo A."/>
            <person name="Mondo S."/>
            <person name="Pangilinan J."/>
            <person name="Riley R."/>
            <person name="Labutti K."/>
            <person name="Andreopoulos B."/>
            <person name="Lipzen A."/>
            <person name="Chen C."/>
            <person name="Yanf M."/>
            <person name="Daum C."/>
            <person name="Ng V."/>
            <person name="Clum A."/>
            <person name="Ohm R."/>
            <person name="Martin F."/>
            <person name="Silar P."/>
            <person name="Natvig D."/>
            <person name="Lalanne C."/>
            <person name="Gautier V."/>
            <person name="Ament-Velasquez S.L."/>
            <person name="Kruys A."/>
            <person name="Hutchinson M.I."/>
            <person name="Powell A.J."/>
            <person name="Barry K."/>
            <person name="Miller A.N."/>
            <person name="Grigoriev I.V."/>
            <person name="Debuchy R."/>
            <person name="Gladieux P."/>
            <person name="Thoren M.H."/>
            <person name="Johannesson H."/>
        </authorList>
    </citation>
    <scope>NUCLEOTIDE SEQUENCE</scope>
    <source>
        <strain evidence="2">PSN309</strain>
    </source>
</reference>
<keyword evidence="1" id="KW-0732">Signal</keyword>
<dbReference type="EMBL" id="MU864364">
    <property type="protein sequence ID" value="KAK4190675.1"/>
    <property type="molecule type" value="Genomic_DNA"/>
</dbReference>
<evidence type="ECO:0000256" key="1">
    <source>
        <dbReference type="SAM" id="SignalP"/>
    </source>
</evidence>
<dbReference type="Proteomes" id="UP001302126">
    <property type="component" value="Unassembled WGS sequence"/>
</dbReference>
<sequence length="81" mass="9246">MACENLLWKLFVQSLMFLTSWATVRTMSNISEGKLREGIGVFDEKVSEHILIIHHVSSFCLLQAHDLGCEPTDYLTLAYSR</sequence>
<evidence type="ECO:0008006" key="4">
    <source>
        <dbReference type="Google" id="ProtNLM"/>
    </source>
</evidence>
<evidence type="ECO:0000313" key="3">
    <source>
        <dbReference type="Proteomes" id="UP001302126"/>
    </source>
</evidence>
<reference evidence="2" key="1">
    <citation type="journal article" date="2023" name="Mol. Phylogenet. Evol.">
        <title>Genome-scale phylogeny and comparative genomics of the fungal order Sordariales.</title>
        <authorList>
            <person name="Hensen N."/>
            <person name="Bonometti L."/>
            <person name="Westerberg I."/>
            <person name="Brannstrom I.O."/>
            <person name="Guillou S."/>
            <person name="Cros-Aarteil S."/>
            <person name="Calhoun S."/>
            <person name="Haridas S."/>
            <person name="Kuo A."/>
            <person name="Mondo S."/>
            <person name="Pangilinan J."/>
            <person name="Riley R."/>
            <person name="LaButti K."/>
            <person name="Andreopoulos B."/>
            <person name="Lipzen A."/>
            <person name="Chen C."/>
            <person name="Yan M."/>
            <person name="Daum C."/>
            <person name="Ng V."/>
            <person name="Clum A."/>
            <person name="Steindorff A."/>
            <person name="Ohm R.A."/>
            <person name="Martin F."/>
            <person name="Silar P."/>
            <person name="Natvig D.O."/>
            <person name="Lalanne C."/>
            <person name="Gautier V."/>
            <person name="Ament-Velasquez S.L."/>
            <person name="Kruys A."/>
            <person name="Hutchinson M.I."/>
            <person name="Powell A.J."/>
            <person name="Barry K."/>
            <person name="Miller A.N."/>
            <person name="Grigoriev I.V."/>
            <person name="Debuchy R."/>
            <person name="Gladieux P."/>
            <person name="Hiltunen Thoren M."/>
            <person name="Johannesson H."/>
        </authorList>
    </citation>
    <scope>NUCLEOTIDE SEQUENCE</scope>
    <source>
        <strain evidence="2">PSN309</strain>
    </source>
</reference>
<feature type="chain" id="PRO_5042968694" description="Secreted protein" evidence="1">
    <location>
        <begin position="27"/>
        <end position="81"/>
    </location>
</feature>
<comment type="caution">
    <text evidence="2">The sequence shown here is derived from an EMBL/GenBank/DDBJ whole genome shotgun (WGS) entry which is preliminary data.</text>
</comment>